<protein>
    <submittedName>
        <fullName evidence="1">Uncharacterized protein</fullName>
    </submittedName>
</protein>
<dbReference type="HOGENOM" id="CLU_2675426_0_0_1"/>
<organism evidence="1 2">
    <name type="scientific">Oryza rufipogon</name>
    <name type="common">Brownbeard rice</name>
    <name type="synonym">Asian wild rice</name>
    <dbReference type="NCBI Taxonomy" id="4529"/>
    <lineage>
        <taxon>Eukaryota</taxon>
        <taxon>Viridiplantae</taxon>
        <taxon>Streptophyta</taxon>
        <taxon>Embryophyta</taxon>
        <taxon>Tracheophyta</taxon>
        <taxon>Spermatophyta</taxon>
        <taxon>Magnoliopsida</taxon>
        <taxon>Liliopsida</taxon>
        <taxon>Poales</taxon>
        <taxon>Poaceae</taxon>
        <taxon>BOP clade</taxon>
        <taxon>Oryzoideae</taxon>
        <taxon>Oryzeae</taxon>
        <taxon>Oryzinae</taxon>
        <taxon>Oryza</taxon>
    </lineage>
</organism>
<sequence length="75" mass="8454">MSVLLGTILSKNCHMVITVQTRERNTWDGKAINTTRLINSASGILRRLDVSKNRYQPRKKGCTPVQCKCKKAKGH</sequence>
<name>A0A0E0Q0M0_ORYRU</name>
<dbReference type="AlphaFoldDB" id="A0A0E0Q0M0"/>
<proteinExistence type="predicted"/>
<keyword evidence="2" id="KW-1185">Reference proteome</keyword>
<accession>A0A0E0Q0M0</accession>
<reference evidence="1" key="2">
    <citation type="submission" date="2015-06" db="UniProtKB">
        <authorList>
            <consortium name="EnsemblPlants"/>
        </authorList>
    </citation>
    <scope>IDENTIFICATION</scope>
</reference>
<evidence type="ECO:0000313" key="1">
    <source>
        <dbReference type="EnsemblPlants" id="ORUFI06G23880.1"/>
    </source>
</evidence>
<reference evidence="2" key="1">
    <citation type="submission" date="2013-06" db="EMBL/GenBank/DDBJ databases">
        <authorList>
            <person name="Zhao Q."/>
        </authorList>
    </citation>
    <scope>NUCLEOTIDE SEQUENCE</scope>
    <source>
        <strain evidence="2">cv. W1943</strain>
    </source>
</reference>
<evidence type="ECO:0000313" key="2">
    <source>
        <dbReference type="Proteomes" id="UP000008022"/>
    </source>
</evidence>
<dbReference type="EnsemblPlants" id="ORUFI06G23880.1">
    <property type="protein sequence ID" value="ORUFI06G23880.1"/>
    <property type="gene ID" value="ORUFI06G23880"/>
</dbReference>
<dbReference type="Gramene" id="ORUFI06G23880.1">
    <property type="protein sequence ID" value="ORUFI06G23880.1"/>
    <property type="gene ID" value="ORUFI06G23880"/>
</dbReference>
<dbReference type="Proteomes" id="UP000008022">
    <property type="component" value="Unassembled WGS sequence"/>
</dbReference>